<feature type="transmembrane region" description="Helical" evidence="2">
    <location>
        <begin position="33"/>
        <end position="60"/>
    </location>
</feature>
<organism evidence="3 4">
    <name type="scientific">Plenodomus tracheiphilus IPT5</name>
    <dbReference type="NCBI Taxonomy" id="1408161"/>
    <lineage>
        <taxon>Eukaryota</taxon>
        <taxon>Fungi</taxon>
        <taxon>Dikarya</taxon>
        <taxon>Ascomycota</taxon>
        <taxon>Pezizomycotina</taxon>
        <taxon>Dothideomycetes</taxon>
        <taxon>Pleosporomycetidae</taxon>
        <taxon>Pleosporales</taxon>
        <taxon>Pleosporineae</taxon>
        <taxon>Leptosphaeriaceae</taxon>
        <taxon>Plenodomus</taxon>
    </lineage>
</organism>
<feature type="compositionally biased region" description="Basic and acidic residues" evidence="1">
    <location>
        <begin position="133"/>
        <end position="143"/>
    </location>
</feature>
<keyword evidence="4" id="KW-1185">Reference proteome</keyword>
<reference evidence="3" key="1">
    <citation type="submission" date="2020-01" db="EMBL/GenBank/DDBJ databases">
        <authorList>
            <consortium name="DOE Joint Genome Institute"/>
            <person name="Haridas S."/>
            <person name="Albert R."/>
            <person name="Binder M."/>
            <person name="Bloem J."/>
            <person name="Labutti K."/>
            <person name="Salamov A."/>
            <person name="Andreopoulos B."/>
            <person name="Baker S.E."/>
            <person name="Barry K."/>
            <person name="Bills G."/>
            <person name="Bluhm B.H."/>
            <person name="Cannon C."/>
            <person name="Castanera R."/>
            <person name="Culley D.E."/>
            <person name="Daum C."/>
            <person name="Ezra D."/>
            <person name="Gonzalez J.B."/>
            <person name="Henrissat B."/>
            <person name="Kuo A."/>
            <person name="Liang C."/>
            <person name="Lipzen A."/>
            <person name="Lutzoni F."/>
            <person name="Magnuson J."/>
            <person name="Mondo S."/>
            <person name="Nolan M."/>
            <person name="Ohm R."/>
            <person name="Pangilinan J."/>
            <person name="Park H.-J."/>
            <person name="Ramirez L."/>
            <person name="Alfaro M."/>
            <person name="Sun H."/>
            <person name="Tritt A."/>
            <person name="Yoshinaga Y."/>
            <person name="Zwiers L.-H."/>
            <person name="Turgeon B.G."/>
            <person name="Goodwin S.B."/>
            <person name="Spatafora J.W."/>
            <person name="Crous P.W."/>
            <person name="Grigoriev I.V."/>
        </authorList>
    </citation>
    <scope>NUCLEOTIDE SEQUENCE</scope>
    <source>
        <strain evidence="3">IPT5</strain>
    </source>
</reference>
<gene>
    <name evidence="3" type="ORF">T440DRAFT_302627</name>
</gene>
<evidence type="ECO:0000313" key="3">
    <source>
        <dbReference type="EMBL" id="KAF2844739.1"/>
    </source>
</evidence>
<sequence length="213" mass="23859">MRIVFYLNAFPEFVGVCHIVATSSRRYGCALRCIVSAILEVIIIIFIGSTLAVSILGLMIRSFLGNSFTWDGQNRDQLSGERGAHALYLCSREGFVVVDDISKWMLFVKSVGRAHRMLWRGVFSRRACTSHKEDRRMGDKNGGVDRASYGTGATRNGSERDTDYRIGCGKGDHDGLQPGTRIRHGSRNEGARSNSRISVRRTARRWPAVFQKL</sequence>
<dbReference type="AlphaFoldDB" id="A0A6A7ARC8"/>
<evidence type="ECO:0000256" key="1">
    <source>
        <dbReference type="SAM" id="MobiDB-lite"/>
    </source>
</evidence>
<keyword evidence="2" id="KW-0812">Transmembrane</keyword>
<protein>
    <submittedName>
        <fullName evidence="3">Uncharacterized protein</fullName>
    </submittedName>
</protein>
<proteinExistence type="predicted"/>
<feature type="compositionally biased region" description="Basic and acidic residues" evidence="1">
    <location>
        <begin position="157"/>
        <end position="175"/>
    </location>
</feature>
<accession>A0A6A7ARC8</accession>
<dbReference type="Proteomes" id="UP000799423">
    <property type="component" value="Unassembled WGS sequence"/>
</dbReference>
<evidence type="ECO:0000256" key="2">
    <source>
        <dbReference type="SAM" id="Phobius"/>
    </source>
</evidence>
<keyword evidence="2" id="KW-1133">Transmembrane helix</keyword>
<feature type="region of interest" description="Disordered" evidence="1">
    <location>
        <begin position="133"/>
        <end position="198"/>
    </location>
</feature>
<keyword evidence="2" id="KW-0472">Membrane</keyword>
<evidence type="ECO:0000313" key="4">
    <source>
        <dbReference type="Proteomes" id="UP000799423"/>
    </source>
</evidence>
<dbReference type="EMBL" id="MU006365">
    <property type="protein sequence ID" value="KAF2844739.1"/>
    <property type="molecule type" value="Genomic_DNA"/>
</dbReference>
<name>A0A6A7ARC8_9PLEO</name>